<keyword evidence="1" id="KW-0732">Signal</keyword>
<evidence type="ECO:0000313" key="2">
    <source>
        <dbReference type="EMBL" id="MEQ2486322.1"/>
    </source>
</evidence>
<feature type="chain" id="PRO_5046042713" evidence="1">
    <location>
        <begin position="21"/>
        <end position="173"/>
    </location>
</feature>
<gene>
    <name evidence="2" type="ORF">AAAT34_04530</name>
</gene>
<keyword evidence="3" id="KW-1185">Reference proteome</keyword>
<protein>
    <submittedName>
        <fullName evidence="2">Uncharacterized protein</fullName>
    </submittedName>
</protein>
<proteinExistence type="predicted"/>
<comment type="caution">
    <text evidence="2">The sequence shown here is derived from an EMBL/GenBank/DDBJ whole genome shotgun (WGS) entry which is preliminary data.</text>
</comment>
<dbReference type="RefSeq" id="WP_215759429.1">
    <property type="nucleotide sequence ID" value="NZ_JAHKBE010000011.1"/>
</dbReference>
<feature type="signal peptide" evidence="1">
    <location>
        <begin position="1"/>
        <end position="20"/>
    </location>
</feature>
<name>A0ABV1FPJ7_9BACT</name>
<sequence length="173" mass="20617">MKRLFLAILATMMMFTSVSAQRLAGVRAEASFITDRMVAELGLSSAQRGSVLNINLAYLNGINSYRDIDSYMWHKRNKELKRMLTGKQWKRYRAANYFYRPIGWRDQAYVHYIYVKYPQHGYCGYDHKHGHPGKKMKKHMKHMKKHHREFRNNGPEAIYMRHEMRRGTMRGAR</sequence>
<evidence type="ECO:0000313" key="3">
    <source>
        <dbReference type="Proteomes" id="UP001487296"/>
    </source>
</evidence>
<organism evidence="2 3">
    <name type="scientific">Hallella faecis</name>
    <dbReference type="NCBI Taxonomy" id="2841596"/>
    <lineage>
        <taxon>Bacteria</taxon>
        <taxon>Pseudomonadati</taxon>
        <taxon>Bacteroidota</taxon>
        <taxon>Bacteroidia</taxon>
        <taxon>Bacteroidales</taxon>
        <taxon>Prevotellaceae</taxon>
        <taxon>Hallella</taxon>
    </lineage>
</organism>
<dbReference type="EMBL" id="JBBNFP010000011">
    <property type="protein sequence ID" value="MEQ2486322.1"/>
    <property type="molecule type" value="Genomic_DNA"/>
</dbReference>
<evidence type="ECO:0000256" key="1">
    <source>
        <dbReference type="SAM" id="SignalP"/>
    </source>
</evidence>
<dbReference type="Proteomes" id="UP001487296">
    <property type="component" value="Unassembled WGS sequence"/>
</dbReference>
<accession>A0ABV1FPJ7</accession>
<reference evidence="2 3" key="1">
    <citation type="submission" date="2024-04" db="EMBL/GenBank/DDBJ databases">
        <title>Human intestinal bacterial collection.</title>
        <authorList>
            <person name="Pauvert C."/>
            <person name="Hitch T.C.A."/>
            <person name="Clavel T."/>
        </authorList>
    </citation>
    <scope>NUCLEOTIDE SEQUENCE [LARGE SCALE GENOMIC DNA]</scope>
    <source>
        <strain evidence="2 3">CLA-AA-H145</strain>
    </source>
</reference>